<name>A0A562NS90_9RHOB</name>
<dbReference type="RefSeq" id="WP_199756517.1">
    <property type="nucleotide sequence ID" value="NZ_VLKU01000004.1"/>
</dbReference>
<proteinExistence type="predicted"/>
<evidence type="ECO:0000313" key="4">
    <source>
        <dbReference type="Proteomes" id="UP000316225"/>
    </source>
</evidence>
<evidence type="ECO:0000313" key="3">
    <source>
        <dbReference type="EMBL" id="TWI35035.1"/>
    </source>
</evidence>
<evidence type="ECO:0000256" key="1">
    <source>
        <dbReference type="SAM" id="MobiDB-lite"/>
    </source>
</evidence>
<feature type="signal peptide" evidence="2">
    <location>
        <begin position="1"/>
        <end position="27"/>
    </location>
</feature>
<evidence type="ECO:0000256" key="2">
    <source>
        <dbReference type="SAM" id="SignalP"/>
    </source>
</evidence>
<feature type="region of interest" description="Disordered" evidence="1">
    <location>
        <begin position="154"/>
        <end position="181"/>
    </location>
</feature>
<reference evidence="3 4" key="1">
    <citation type="journal article" date="2015" name="Stand. Genomic Sci.">
        <title>Genomic Encyclopedia of Bacterial and Archaeal Type Strains, Phase III: the genomes of soil and plant-associated and newly described type strains.</title>
        <authorList>
            <person name="Whitman W.B."/>
            <person name="Woyke T."/>
            <person name="Klenk H.P."/>
            <person name="Zhou Y."/>
            <person name="Lilburn T.G."/>
            <person name="Beck B.J."/>
            <person name="De Vos P."/>
            <person name="Vandamme P."/>
            <person name="Eisen J.A."/>
            <person name="Garrity G."/>
            <person name="Hugenholtz P."/>
            <person name="Kyrpides N.C."/>
        </authorList>
    </citation>
    <scope>NUCLEOTIDE SEQUENCE [LARGE SCALE GENOMIC DNA]</scope>
    <source>
        <strain evidence="3 4">CGMCC 1.5364</strain>
    </source>
</reference>
<protein>
    <submittedName>
        <fullName evidence="3">Uncharacterized protein</fullName>
    </submittedName>
</protein>
<dbReference type="AlphaFoldDB" id="A0A562NS90"/>
<sequence>MRKVVNYIGLGLMAAAAAAMIAGDAFAGETSSPLQPTAEKFYLDFDMLAPAALSCDATGPGVRTKATRDIAGKPVLRVTGNAAQAQISCALPDGTRFSTDVNRDPRLYNTMYPTYATVTFQRGADRMTTVLRQNDRIKDVRHGSFLRVAQGSGADGWDSSLTSLGGKTEGGTKDAPVLIGD</sequence>
<dbReference type="EMBL" id="VLKU01000004">
    <property type="protein sequence ID" value="TWI35035.1"/>
    <property type="molecule type" value="Genomic_DNA"/>
</dbReference>
<comment type="caution">
    <text evidence="3">The sequence shown here is derived from an EMBL/GenBank/DDBJ whole genome shotgun (WGS) entry which is preliminary data.</text>
</comment>
<gene>
    <name evidence="3" type="ORF">IQ24_01544</name>
</gene>
<feature type="chain" id="PRO_5022177877" evidence="2">
    <location>
        <begin position="28"/>
        <end position="181"/>
    </location>
</feature>
<dbReference type="Proteomes" id="UP000316225">
    <property type="component" value="Unassembled WGS sequence"/>
</dbReference>
<accession>A0A562NS90</accession>
<organism evidence="3 4">
    <name type="scientific">Paracoccus sulfuroxidans</name>
    <dbReference type="NCBI Taxonomy" id="384678"/>
    <lineage>
        <taxon>Bacteria</taxon>
        <taxon>Pseudomonadati</taxon>
        <taxon>Pseudomonadota</taxon>
        <taxon>Alphaproteobacteria</taxon>
        <taxon>Rhodobacterales</taxon>
        <taxon>Paracoccaceae</taxon>
        <taxon>Paracoccus</taxon>
    </lineage>
</organism>
<keyword evidence="2" id="KW-0732">Signal</keyword>
<keyword evidence="4" id="KW-1185">Reference proteome</keyword>